<evidence type="ECO:0000313" key="2">
    <source>
        <dbReference type="EMBL" id="KAL1642108.1"/>
    </source>
</evidence>
<feature type="compositionally biased region" description="Polar residues" evidence="1">
    <location>
        <begin position="1"/>
        <end position="10"/>
    </location>
</feature>
<proteinExistence type="predicted"/>
<dbReference type="Proteomes" id="UP001521184">
    <property type="component" value="Unassembled WGS sequence"/>
</dbReference>
<feature type="region of interest" description="Disordered" evidence="1">
    <location>
        <begin position="1"/>
        <end position="97"/>
    </location>
</feature>
<evidence type="ECO:0000256" key="1">
    <source>
        <dbReference type="SAM" id="MobiDB-lite"/>
    </source>
</evidence>
<dbReference type="EMBL" id="JAKEKT020000035">
    <property type="protein sequence ID" value="KAL1642108.1"/>
    <property type="molecule type" value="Genomic_DNA"/>
</dbReference>
<evidence type="ECO:0000313" key="3">
    <source>
        <dbReference type="Proteomes" id="UP001521184"/>
    </source>
</evidence>
<comment type="caution">
    <text evidence="2">The sequence shown here is derived from an EMBL/GenBank/DDBJ whole genome shotgun (WGS) entry which is preliminary data.</text>
</comment>
<sequence length="135" mass="14668">MRRNLFSSQLSRRPPTATGTGPSSTSATSATTLQLDPNGNGNGNGNNGGGGGNGGNRRHGDDEEDDNEQGEYRDIVARDAEGNYRLEMPNVGPMPRDDLREEREFRATLQASLQAKVESLDEDKWMFEGDDPLPS</sequence>
<gene>
    <name evidence="2" type="ORF">SLS58_005698</name>
</gene>
<accession>A0ABR3TQ93</accession>
<name>A0ABR3TQ93_9PEZI</name>
<reference evidence="2 3" key="1">
    <citation type="journal article" date="2023" name="Plant Dis.">
        <title>First Report of Diplodia intermedia Causing Canker and Dieback Diseases on Apple Trees in Canada.</title>
        <authorList>
            <person name="Ellouze W."/>
            <person name="Ilyukhin E."/>
            <person name="Sulman M."/>
            <person name="Ali S."/>
        </authorList>
    </citation>
    <scope>NUCLEOTIDE SEQUENCE [LARGE SCALE GENOMIC DNA]</scope>
    <source>
        <strain evidence="2 3">M45-28</strain>
    </source>
</reference>
<feature type="compositionally biased region" description="Basic and acidic residues" evidence="1">
    <location>
        <begin position="70"/>
        <end position="84"/>
    </location>
</feature>
<feature type="compositionally biased region" description="Gly residues" evidence="1">
    <location>
        <begin position="40"/>
        <end position="55"/>
    </location>
</feature>
<organism evidence="2 3">
    <name type="scientific">Diplodia intermedia</name>
    <dbReference type="NCBI Taxonomy" id="856260"/>
    <lineage>
        <taxon>Eukaryota</taxon>
        <taxon>Fungi</taxon>
        <taxon>Dikarya</taxon>
        <taxon>Ascomycota</taxon>
        <taxon>Pezizomycotina</taxon>
        <taxon>Dothideomycetes</taxon>
        <taxon>Dothideomycetes incertae sedis</taxon>
        <taxon>Botryosphaeriales</taxon>
        <taxon>Botryosphaeriaceae</taxon>
        <taxon>Diplodia</taxon>
    </lineage>
</organism>
<keyword evidence="3" id="KW-1185">Reference proteome</keyword>
<feature type="compositionally biased region" description="Low complexity" evidence="1">
    <location>
        <begin position="11"/>
        <end position="32"/>
    </location>
</feature>
<protein>
    <submittedName>
        <fullName evidence="2">Uncharacterized protein</fullName>
    </submittedName>
</protein>